<dbReference type="Pfam" id="PF03007">
    <property type="entry name" value="WS_DGAT_cat"/>
    <property type="match status" value="3"/>
</dbReference>
<dbReference type="Proteomes" id="UP000655225">
    <property type="component" value="Unassembled WGS sequence"/>
</dbReference>
<evidence type="ECO:0000313" key="14">
    <source>
        <dbReference type="Proteomes" id="UP000655225"/>
    </source>
</evidence>
<protein>
    <recommendedName>
        <fullName evidence="15">Diacylglycerol O-acyltransferase</fullName>
    </recommendedName>
</protein>
<name>A0A834YLL6_TETSI</name>
<feature type="domain" description="O-acyltransferase WSD1 C-terminal" evidence="12">
    <location>
        <begin position="92"/>
        <end position="197"/>
    </location>
</feature>
<evidence type="ECO:0000256" key="6">
    <source>
        <dbReference type="ARBA" id="ARBA00022824"/>
    </source>
</evidence>
<dbReference type="GO" id="GO:0005886">
    <property type="term" value="C:plasma membrane"/>
    <property type="evidence" value="ECO:0007669"/>
    <property type="project" value="UniProtKB-SubCell"/>
</dbReference>
<evidence type="ECO:0000256" key="2">
    <source>
        <dbReference type="ARBA" id="ARBA00004586"/>
    </source>
</evidence>
<dbReference type="AlphaFoldDB" id="A0A834YLL6"/>
<comment type="pathway">
    <text evidence="4">Lipid metabolism.</text>
</comment>
<comment type="catalytic activity">
    <reaction evidence="10">
        <text>an acyl-CoA + a 1,2-diacyl-sn-glycerol = a triacyl-sn-glycerol + CoA</text>
        <dbReference type="Rhea" id="RHEA:10868"/>
        <dbReference type="ChEBI" id="CHEBI:17815"/>
        <dbReference type="ChEBI" id="CHEBI:57287"/>
        <dbReference type="ChEBI" id="CHEBI:58342"/>
        <dbReference type="ChEBI" id="CHEBI:64615"/>
        <dbReference type="EC" id="2.3.1.20"/>
    </reaction>
</comment>
<keyword evidence="6" id="KW-0256">Endoplasmic reticulum</keyword>
<dbReference type="InterPro" id="IPR045034">
    <property type="entry name" value="O-acyltransferase_WSD1-like"/>
</dbReference>
<evidence type="ECO:0008006" key="15">
    <source>
        <dbReference type="Google" id="ProtNLM"/>
    </source>
</evidence>
<dbReference type="Pfam" id="PF06974">
    <property type="entry name" value="WS_DGAT_C"/>
    <property type="match status" value="3"/>
</dbReference>
<dbReference type="EMBL" id="JABCRI010000017">
    <property type="protein sequence ID" value="KAF8391334.1"/>
    <property type="molecule type" value="Genomic_DNA"/>
</dbReference>
<keyword evidence="5" id="KW-0808">Transferase</keyword>
<dbReference type="PANTHER" id="PTHR31650">
    <property type="entry name" value="O-ACYLTRANSFERASE (WSD1-LIKE) FAMILY PROTEIN"/>
    <property type="match status" value="1"/>
</dbReference>
<evidence type="ECO:0000259" key="11">
    <source>
        <dbReference type="Pfam" id="PF03007"/>
    </source>
</evidence>
<evidence type="ECO:0000256" key="4">
    <source>
        <dbReference type="ARBA" id="ARBA00005189"/>
    </source>
</evidence>
<evidence type="ECO:0000256" key="9">
    <source>
        <dbReference type="ARBA" id="ARBA00047604"/>
    </source>
</evidence>
<dbReference type="PANTHER" id="PTHR31650:SF34">
    <property type="entry name" value="O-ACYLTRANSFERASE WSD1-LIKE ISOFORM X1"/>
    <property type="match status" value="1"/>
</dbReference>
<evidence type="ECO:0000256" key="3">
    <source>
        <dbReference type="ARBA" id="ARBA00004771"/>
    </source>
</evidence>
<evidence type="ECO:0000256" key="1">
    <source>
        <dbReference type="ARBA" id="ARBA00004162"/>
    </source>
</evidence>
<dbReference type="GO" id="GO:0047196">
    <property type="term" value="F:long-chain-alcohol O-fatty-acyltransferase activity"/>
    <property type="evidence" value="ECO:0007669"/>
    <property type="project" value="UniProtKB-EC"/>
</dbReference>
<dbReference type="OrthoDB" id="619536at2759"/>
<reference evidence="13 14" key="1">
    <citation type="submission" date="2020-04" db="EMBL/GenBank/DDBJ databases">
        <title>Plant Genome Project.</title>
        <authorList>
            <person name="Zhang R.-G."/>
        </authorList>
    </citation>
    <scope>NUCLEOTIDE SEQUENCE [LARGE SCALE GENOMIC DNA]</scope>
    <source>
        <strain evidence="13">YNK0</strain>
        <tissue evidence="13">Leaf</tissue>
    </source>
</reference>
<feature type="domain" description="O-acyltransferase WSD1-like N-terminal" evidence="11">
    <location>
        <begin position="844"/>
        <end position="939"/>
    </location>
</feature>
<feature type="domain" description="O-acyltransferase WSD1-like N-terminal" evidence="11">
    <location>
        <begin position="207"/>
        <end position="314"/>
    </location>
</feature>
<dbReference type="InterPro" id="IPR009721">
    <property type="entry name" value="O-acyltransferase_WSD1_C"/>
</dbReference>
<dbReference type="GO" id="GO:0004144">
    <property type="term" value="F:diacylglycerol O-acyltransferase activity"/>
    <property type="evidence" value="ECO:0007669"/>
    <property type="project" value="UniProtKB-EC"/>
</dbReference>
<feature type="domain" description="O-acyltransferase WSD1 C-terminal" evidence="12">
    <location>
        <begin position="686"/>
        <end position="831"/>
    </location>
</feature>
<evidence type="ECO:0000256" key="8">
    <source>
        <dbReference type="ARBA" id="ARBA00024360"/>
    </source>
</evidence>
<comment type="catalytic activity">
    <reaction evidence="9">
        <text>a long chain fatty alcohol + a fatty acyl-CoA = a long-chain alcohol wax ester + CoA</text>
        <dbReference type="Rhea" id="RHEA:38443"/>
        <dbReference type="ChEBI" id="CHEBI:17135"/>
        <dbReference type="ChEBI" id="CHEBI:57287"/>
        <dbReference type="ChEBI" id="CHEBI:77636"/>
        <dbReference type="ChEBI" id="CHEBI:235323"/>
        <dbReference type="EC" id="2.3.1.75"/>
    </reaction>
</comment>
<evidence type="ECO:0000256" key="7">
    <source>
        <dbReference type="ARBA" id="ARBA00023315"/>
    </source>
</evidence>
<comment type="caution">
    <text evidence="13">The sequence shown here is derived from an EMBL/GenBank/DDBJ whole genome shotgun (WGS) entry which is preliminary data.</text>
</comment>
<dbReference type="OMA" id="IMKYPTS"/>
<proteinExistence type="inferred from homology"/>
<evidence type="ECO:0000256" key="5">
    <source>
        <dbReference type="ARBA" id="ARBA00022679"/>
    </source>
</evidence>
<evidence type="ECO:0000256" key="10">
    <source>
        <dbReference type="ARBA" id="ARBA00048109"/>
    </source>
</evidence>
<keyword evidence="14" id="KW-1185">Reference proteome</keyword>
<comment type="subcellular location">
    <subcellularLocation>
        <location evidence="1">Cell membrane</location>
        <topology evidence="1">Single-pass membrane protein</topology>
    </subcellularLocation>
    <subcellularLocation>
        <location evidence="2">Endoplasmic reticulum membrane</location>
    </subcellularLocation>
</comment>
<gene>
    <name evidence="13" type="ORF">HHK36_023638</name>
</gene>
<comment type="pathway">
    <text evidence="3">Glycerolipid metabolism; triacylglycerol biosynthesis.</text>
</comment>
<feature type="domain" description="O-acyltransferase WSD1 C-terminal" evidence="12">
    <location>
        <begin position="1076"/>
        <end position="1216"/>
    </location>
</feature>
<dbReference type="UniPathway" id="UPA00282"/>
<sequence length="1224" mass="135976">MGWRGCLQVERGSGGMPDHAGGLAYWKTIQGTASVNDVITGIIFYGTRLYMQSSSHGSSTAESTALVLLNTRAIKSYQSVEEMIKPDSEARWGNQFAFLHVSIPKSIDAETANPLDFVFKAQQVIKRKRSSLAVYLTGRLLEMIRKFKGPETTAQYIHSTLKNSSMGISNMTGPMEQVSVADHPIGGLYFLVVGVPQVTDNKGVKRWKKVEVKLQDHVNIPVFPDGLSPESYEEYAQDYLSKIAMESLPQNRPLWELHIMKYPTSNAAGTTLAFKLHHALGDGFSLMGALFACLRRSDDPSLPLTFPSSRPGNDNRNIFSTIFNTASNFGWSLIKGCLVEDDQTPIRSGDVGVEFRPITISTVTFSLDQIKQIKAKLGAVDGNAESYNSNSDLHGKVESGCENRERLHRSPKVQLMPGNSLREDIQSRCLQYLIDELEGISLFSFVTDNKGVKRWKKVEVKLQDHVNIPVFPDGLSPESYEEYAQDYLSKIAMESLPQNRPLWELHIMKYPTSNAAGTTLAFKLHHALGDGFSLMGALFACLRRSDDPSLPLTFPSSRPGNDNRNIFSTIFNTASDFGWSLIKGCLVADDQTPIRSGDVGVEFRPITISTVTFSLDQIKQIKAKLGASINDVITGIIFYGTRLYMQSSSHGSSTAESTALVLLNTRAIKSYQSVEEMIKPDSEARWGNQFAFLHVSIPKSIDAETANPLDFIFKAREGIQRKRSSLAVYLTARLLDMIRKFKGLETTAQYMHTTLKNSSMGITNMIGPTEQMSLADHPVGGLYFMVIGSPQSLTITIMTYMGKLRVALGAQKDFIDHQKFKSCLETAFEKIFKASVMDNNGIQRWKKVDVKLQNHVNVPVFPDGLSPESYEEYVQDYMSKIAMDPLPQNRPLWEVHIMKYPTSNAAGTLVLKLHHALGDGFSIMRAIFSCSQRADDPSLPLTFPPSSRSVIDNKNIFSTIFNTASDFGWSLIKGCLVEDDQTPIRSGNVGVEFQPITISTVTFSLDQIKQIKAKLGASINDVITEIIFYGTRLYMQSSSHGSSTAESTALVLLNTRAIRSYQSVEEMIKPDAKARWGNLFAFLHVSIPKSIDAETANPLDFVFKAQQAIKRKRSSLAIYLNTRLLDMIRKFRGLEMHSTLKNSSMMISNMIGPTEQISLADHPVGGIYFTVTGNPQSLTITIVTYMGKLRVAVGAEKGFINHQEFNSCLETAFERIFKTAVCTT</sequence>
<accession>A0A834YLL6</accession>
<keyword evidence="7" id="KW-0012">Acyltransferase</keyword>
<feature type="domain" description="O-acyltransferase WSD1-like N-terminal" evidence="11">
    <location>
        <begin position="455"/>
        <end position="562"/>
    </location>
</feature>
<dbReference type="GO" id="GO:0005789">
    <property type="term" value="C:endoplasmic reticulum membrane"/>
    <property type="evidence" value="ECO:0007669"/>
    <property type="project" value="UniProtKB-SubCell"/>
</dbReference>
<dbReference type="InterPro" id="IPR004255">
    <property type="entry name" value="O-acyltransferase_WSD1_N"/>
</dbReference>
<evidence type="ECO:0000259" key="12">
    <source>
        <dbReference type="Pfam" id="PF06974"/>
    </source>
</evidence>
<organism evidence="13 14">
    <name type="scientific">Tetracentron sinense</name>
    <name type="common">Spur-leaf</name>
    <dbReference type="NCBI Taxonomy" id="13715"/>
    <lineage>
        <taxon>Eukaryota</taxon>
        <taxon>Viridiplantae</taxon>
        <taxon>Streptophyta</taxon>
        <taxon>Embryophyta</taxon>
        <taxon>Tracheophyta</taxon>
        <taxon>Spermatophyta</taxon>
        <taxon>Magnoliopsida</taxon>
        <taxon>Trochodendrales</taxon>
        <taxon>Trochodendraceae</taxon>
        <taxon>Tetracentron</taxon>
    </lineage>
</organism>
<dbReference type="GO" id="GO:0019432">
    <property type="term" value="P:triglyceride biosynthetic process"/>
    <property type="evidence" value="ECO:0007669"/>
    <property type="project" value="UniProtKB-UniPathway"/>
</dbReference>
<evidence type="ECO:0000313" key="13">
    <source>
        <dbReference type="EMBL" id="KAF8391334.1"/>
    </source>
</evidence>
<comment type="similarity">
    <text evidence="8">In the N-terminal section; belongs to the long-chain O-acyltransferase family.</text>
</comment>